<evidence type="ECO:0000313" key="8">
    <source>
        <dbReference type="EMBL" id="ALX49943.1"/>
    </source>
</evidence>
<proteinExistence type="inferred from homology"/>
<dbReference type="Pfam" id="PF00708">
    <property type="entry name" value="Acylphosphatase"/>
    <property type="match status" value="1"/>
</dbReference>
<comment type="similarity">
    <text evidence="5">Belongs to the acylphosphatase family.</text>
</comment>
<dbReference type="PROSITE" id="PS50975">
    <property type="entry name" value="ATP_GRASP"/>
    <property type="match status" value="1"/>
</dbReference>
<dbReference type="Proteomes" id="UP000050331">
    <property type="component" value="Chromosome"/>
</dbReference>
<feature type="domain" description="ATP-grasp" evidence="6">
    <location>
        <begin position="100"/>
        <end position="350"/>
    </location>
</feature>
<dbReference type="GO" id="GO:0005737">
    <property type="term" value="C:cytoplasm"/>
    <property type="evidence" value="ECO:0007669"/>
    <property type="project" value="TreeGrafter"/>
</dbReference>
<evidence type="ECO:0000256" key="4">
    <source>
        <dbReference type="PROSITE-ProRule" id="PRU00520"/>
    </source>
</evidence>
<dbReference type="InterPro" id="IPR001792">
    <property type="entry name" value="Acylphosphatase-like_dom"/>
</dbReference>
<dbReference type="PANTHER" id="PTHR21621:SF0">
    <property type="entry name" value="BETA-CITRYLGLUTAMATE SYNTHASE B-RELATED"/>
    <property type="match status" value="1"/>
</dbReference>
<evidence type="ECO:0000256" key="3">
    <source>
        <dbReference type="PROSITE-ProRule" id="PRU00409"/>
    </source>
</evidence>
<protein>
    <recommendedName>
        <fullName evidence="1">Acylphosphatase</fullName>
    </recommendedName>
    <alternativeName>
        <fullName evidence="2">Acylphosphate phosphohydrolase</fullName>
    </alternativeName>
</protein>
<sequence length="542" mass="61632">MKEKQGISLPQLTNDIVKSARKTRLDAFAVALEGWRRGLKLKWYTKDSEHFNDMIIFGVNPPGRLFSLSSDKRTHYFFRTRGDKVTNEAVEIGSEKDDTKEWLDKAGVPVPQGKGFEEEATDEEIIQYAKGIGFPLVLKPTNASLGNGVVTNIQNEQAFIKAIDYVRYELEYREVVVEQYVEGKEYRVYVIDGKAIGAYNRVPANIIGDGTHNIEELIELKNNERKKNARLNSCLIKMDMEIFEFIQSSGYTLKSIPKKGEQIFLRQKTNISSGGDPIDVTDQMPEHYKEVAVNALKAVPGLYHGGVDLIVNGNKAVVIELNPTAQIGGILYPLKGKSRNIPGAIIDYYFPETKGMDTSDSQIYFDLIDVLEPLENRSAIEVEVTSAPMGKLHAKRFVVTGTVQRHSYHRWLKMQAMDRNLHGYVKNMVFDEIEIVVAGTNKSDITEFKKMIDQYTQSSKVKNIEEEDFHEPVMVGFEIAEVYNTSSLKSTQFALRKMEKDLKHMTKQKNRIEKDNQQILDSTSWRFTEAFRKIGSAIKKSK</sequence>
<dbReference type="STRING" id="1472767.AOX59_15980"/>
<dbReference type="SUPFAM" id="SSF54975">
    <property type="entry name" value="Acylphosphatase/BLUF domain-like"/>
    <property type="match status" value="1"/>
</dbReference>
<dbReference type="GO" id="GO:0005524">
    <property type="term" value="F:ATP binding"/>
    <property type="evidence" value="ECO:0007669"/>
    <property type="project" value="UniProtKB-UniRule"/>
</dbReference>
<dbReference type="PANTHER" id="PTHR21621">
    <property type="entry name" value="RIBOSOMAL PROTEIN S6 MODIFICATION PROTEIN"/>
    <property type="match status" value="1"/>
</dbReference>
<evidence type="ECO:0000313" key="9">
    <source>
        <dbReference type="Proteomes" id="UP000050331"/>
    </source>
</evidence>
<dbReference type="Gene3D" id="3.30.70.100">
    <property type="match status" value="1"/>
</dbReference>
<evidence type="ECO:0000256" key="5">
    <source>
        <dbReference type="RuleBase" id="RU004168"/>
    </source>
</evidence>
<keyword evidence="3" id="KW-0067">ATP-binding</keyword>
<dbReference type="OrthoDB" id="9803907at2"/>
<dbReference type="InterPro" id="IPR011761">
    <property type="entry name" value="ATP-grasp"/>
</dbReference>
<organism evidence="8 9">
    <name type="scientific">Lentibacillus amyloliquefaciens</name>
    <dbReference type="NCBI Taxonomy" id="1472767"/>
    <lineage>
        <taxon>Bacteria</taxon>
        <taxon>Bacillati</taxon>
        <taxon>Bacillota</taxon>
        <taxon>Bacilli</taxon>
        <taxon>Bacillales</taxon>
        <taxon>Bacillaceae</taxon>
        <taxon>Lentibacillus</taxon>
    </lineage>
</organism>
<dbReference type="EMBL" id="CP013862">
    <property type="protein sequence ID" value="ALX49943.1"/>
    <property type="molecule type" value="Genomic_DNA"/>
</dbReference>
<evidence type="ECO:0000256" key="1">
    <source>
        <dbReference type="ARBA" id="ARBA00015991"/>
    </source>
</evidence>
<dbReference type="KEGG" id="lao:AOX59_15980"/>
<dbReference type="Pfam" id="PF08443">
    <property type="entry name" value="RimK"/>
    <property type="match status" value="1"/>
</dbReference>
<name>A0A0U4F381_9BACI</name>
<dbReference type="Gene3D" id="3.30.470.20">
    <property type="entry name" value="ATP-grasp fold, B domain"/>
    <property type="match status" value="2"/>
</dbReference>
<reference evidence="8 9" key="1">
    <citation type="submission" date="2016-01" db="EMBL/GenBank/DDBJ databases">
        <title>Complete genome sequence of strain Lentibacillus amyloliquefaciens LAM0015T isolated from saline sediment.</title>
        <authorList>
            <person name="Wang J.-L."/>
            <person name="He M.-X."/>
        </authorList>
    </citation>
    <scope>NUCLEOTIDE SEQUENCE [LARGE SCALE GENOMIC DNA]</scope>
    <source>
        <strain evidence="8 9">LAM0015</strain>
    </source>
</reference>
<accession>A0A0U4F381</accession>
<dbReference type="SUPFAM" id="SSF56059">
    <property type="entry name" value="Glutathione synthetase ATP-binding domain-like"/>
    <property type="match status" value="1"/>
</dbReference>
<dbReference type="PROSITE" id="PS51160">
    <property type="entry name" value="ACYLPHOSPHATASE_3"/>
    <property type="match status" value="1"/>
</dbReference>
<keyword evidence="3" id="KW-0547">Nucleotide-binding</keyword>
<dbReference type="InterPro" id="IPR013651">
    <property type="entry name" value="ATP-grasp_RimK-type"/>
</dbReference>
<evidence type="ECO:0000259" key="6">
    <source>
        <dbReference type="PROSITE" id="PS50975"/>
    </source>
</evidence>
<dbReference type="GO" id="GO:0046872">
    <property type="term" value="F:metal ion binding"/>
    <property type="evidence" value="ECO:0007669"/>
    <property type="project" value="InterPro"/>
</dbReference>
<gene>
    <name evidence="8" type="ORF">AOX59_15980</name>
</gene>
<dbReference type="AlphaFoldDB" id="A0A0U4F381"/>
<evidence type="ECO:0000256" key="2">
    <source>
        <dbReference type="ARBA" id="ARBA00032904"/>
    </source>
</evidence>
<comment type="caution">
    <text evidence="4">Lacks conserved residue(s) required for the propagation of feature annotation.</text>
</comment>
<dbReference type="GO" id="GO:0009432">
    <property type="term" value="P:SOS response"/>
    <property type="evidence" value="ECO:0007669"/>
    <property type="project" value="TreeGrafter"/>
</dbReference>
<evidence type="ECO:0000259" key="7">
    <source>
        <dbReference type="PROSITE" id="PS51160"/>
    </source>
</evidence>
<dbReference type="InterPro" id="IPR036046">
    <property type="entry name" value="Acylphosphatase-like_dom_sf"/>
</dbReference>
<keyword evidence="9" id="KW-1185">Reference proteome</keyword>
<feature type="domain" description="Acylphosphatase-like" evidence="7">
    <location>
        <begin position="394"/>
        <end position="481"/>
    </location>
</feature>
<dbReference type="RefSeq" id="WP_068446938.1">
    <property type="nucleotide sequence ID" value="NZ_CP013862.1"/>
</dbReference>
<dbReference type="GO" id="GO:0018169">
    <property type="term" value="F:ribosomal S6-glutamic acid ligase activity"/>
    <property type="evidence" value="ECO:0007669"/>
    <property type="project" value="TreeGrafter"/>
</dbReference>